<dbReference type="InterPro" id="IPR012983">
    <property type="entry name" value="PHR"/>
</dbReference>
<feature type="domain" description="PHR" evidence="1">
    <location>
        <begin position="22"/>
        <end position="81"/>
    </location>
</feature>
<sequence>MIMNFFVYEFQKHKNTGIFVEAGSRLHYAQWIEFSEGNPRTFNARKDKRPVKIEDDFKIMNSKLDKNGTTNEDGIIPAILYAYTN</sequence>
<organism evidence="2 3">
    <name type="scientific">Halteria grandinella</name>
    <dbReference type="NCBI Taxonomy" id="5974"/>
    <lineage>
        <taxon>Eukaryota</taxon>
        <taxon>Sar</taxon>
        <taxon>Alveolata</taxon>
        <taxon>Ciliophora</taxon>
        <taxon>Intramacronucleata</taxon>
        <taxon>Spirotrichea</taxon>
        <taxon>Stichotrichia</taxon>
        <taxon>Sporadotrichida</taxon>
        <taxon>Halteriidae</taxon>
        <taxon>Halteria</taxon>
    </lineage>
</organism>
<accession>A0A8J8T4N4</accession>
<dbReference type="Pfam" id="PF08005">
    <property type="entry name" value="PHR"/>
    <property type="match status" value="1"/>
</dbReference>
<evidence type="ECO:0000259" key="1">
    <source>
        <dbReference type="Pfam" id="PF08005"/>
    </source>
</evidence>
<keyword evidence="3" id="KW-1185">Reference proteome</keyword>
<name>A0A8J8T4N4_HALGN</name>
<proteinExistence type="predicted"/>
<comment type="caution">
    <text evidence="2">The sequence shown here is derived from an EMBL/GenBank/DDBJ whole genome shotgun (WGS) entry which is preliminary data.</text>
</comment>
<reference evidence="2" key="1">
    <citation type="submission" date="2019-06" db="EMBL/GenBank/DDBJ databases">
        <authorList>
            <person name="Zheng W."/>
        </authorList>
    </citation>
    <scope>NUCLEOTIDE SEQUENCE</scope>
    <source>
        <strain evidence="2">QDHG01</strain>
    </source>
</reference>
<gene>
    <name evidence="2" type="ORF">FGO68_gene17308</name>
</gene>
<dbReference type="OrthoDB" id="325268at2759"/>
<evidence type="ECO:0000313" key="3">
    <source>
        <dbReference type="Proteomes" id="UP000785679"/>
    </source>
</evidence>
<dbReference type="AlphaFoldDB" id="A0A8J8T4N4"/>
<dbReference type="InterPro" id="IPR038648">
    <property type="entry name" value="PHR_sf"/>
</dbReference>
<dbReference type="Proteomes" id="UP000785679">
    <property type="component" value="Unassembled WGS sequence"/>
</dbReference>
<evidence type="ECO:0000313" key="2">
    <source>
        <dbReference type="EMBL" id="TNV82099.1"/>
    </source>
</evidence>
<dbReference type="Gene3D" id="2.60.120.820">
    <property type="entry name" value="PHR domain"/>
    <property type="match status" value="1"/>
</dbReference>
<dbReference type="EMBL" id="RRYP01005373">
    <property type="protein sequence ID" value="TNV82099.1"/>
    <property type="molecule type" value="Genomic_DNA"/>
</dbReference>
<protein>
    <recommendedName>
        <fullName evidence="1">PHR domain-containing protein</fullName>
    </recommendedName>
</protein>